<feature type="domain" description="AAA" evidence="11">
    <location>
        <begin position="516"/>
        <end position="657"/>
    </location>
</feature>
<reference evidence="13 14" key="1">
    <citation type="submission" date="2020-10" db="EMBL/GenBank/DDBJ databases">
        <title>Wide distribution of Phycisphaera-like planctomycetes from WD2101 soil group in peatlands and genome analysis of the first cultivated representative.</title>
        <authorList>
            <person name="Dedysh S.N."/>
            <person name="Beletsky A.V."/>
            <person name="Ivanova A."/>
            <person name="Kulichevskaya I.S."/>
            <person name="Suzina N.E."/>
            <person name="Philippov D.A."/>
            <person name="Rakitin A.L."/>
            <person name="Mardanov A.V."/>
            <person name="Ravin N.V."/>
        </authorList>
    </citation>
    <scope>NUCLEOTIDE SEQUENCE [LARGE SCALE GENOMIC DNA]</scope>
    <source>
        <strain evidence="13 14">M1803</strain>
    </source>
</reference>
<comment type="similarity">
    <text evidence="1">Belongs to the CpsD/CapB family.</text>
</comment>
<dbReference type="Pfam" id="PF13807">
    <property type="entry name" value="GNVR"/>
    <property type="match status" value="1"/>
</dbReference>
<dbReference type="InterPro" id="IPR032807">
    <property type="entry name" value="GNVR"/>
</dbReference>
<evidence type="ECO:0000259" key="11">
    <source>
        <dbReference type="Pfam" id="PF13614"/>
    </source>
</evidence>
<keyword evidence="6" id="KW-0418">Kinase</keyword>
<keyword evidence="10" id="KW-1133">Transmembrane helix</keyword>
<evidence type="ECO:0000256" key="3">
    <source>
        <dbReference type="ARBA" id="ARBA00011903"/>
    </source>
</evidence>
<dbReference type="InterPro" id="IPR005702">
    <property type="entry name" value="Wzc-like_C"/>
</dbReference>
<comment type="similarity">
    <text evidence="2">Belongs to the etk/wzc family.</text>
</comment>
<evidence type="ECO:0000256" key="8">
    <source>
        <dbReference type="ARBA" id="ARBA00023137"/>
    </source>
</evidence>
<dbReference type="KEGG" id="hbs:IPV69_04460"/>
<keyword evidence="10" id="KW-0472">Membrane</keyword>
<dbReference type="Gene3D" id="3.40.50.300">
    <property type="entry name" value="P-loop containing nucleotide triphosphate hydrolases"/>
    <property type="match status" value="1"/>
</dbReference>
<evidence type="ECO:0000256" key="2">
    <source>
        <dbReference type="ARBA" id="ARBA00008883"/>
    </source>
</evidence>
<feature type="transmembrane region" description="Helical" evidence="10">
    <location>
        <begin position="427"/>
        <end position="445"/>
    </location>
</feature>
<dbReference type="GO" id="GO:0005524">
    <property type="term" value="F:ATP binding"/>
    <property type="evidence" value="ECO:0007669"/>
    <property type="project" value="UniProtKB-KW"/>
</dbReference>
<keyword evidence="8" id="KW-0829">Tyrosine-protein kinase</keyword>
<evidence type="ECO:0000313" key="13">
    <source>
        <dbReference type="EMBL" id="QOV90621.1"/>
    </source>
</evidence>
<evidence type="ECO:0000256" key="4">
    <source>
        <dbReference type="ARBA" id="ARBA00022679"/>
    </source>
</evidence>
<organism evidence="13 14">
    <name type="scientific">Humisphaera borealis</name>
    <dbReference type="NCBI Taxonomy" id="2807512"/>
    <lineage>
        <taxon>Bacteria</taxon>
        <taxon>Pseudomonadati</taxon>
        <taxon>Planctomycetota</taxon>
        <taxon>Phycisphaerae</taxon>
        <taxon>Tepidisphaerales</taxon>
        <taxon>Tepidisphaeraceae</taxon>
        <taxon>Humisphaera</taxon>
    </lineage>
</organism>
<dbReference type="SUPFAM" id="SSF52540">
    <property type="entry name" value="P-loop containing nucleoside triphosphate hydrolases"/>
    <property type="match status" value="1"/>
</dbReference>
<sequence>MERFMSNSIVRSGGEESANQVAGTAGPQIKIPQILWNGRWIILVMIALGAGGGFAYLSQQIAIYSSGSQILIESEGVKIIENVDGVRSQSANYLPTQCALLKSSQILGPVAELPEIQQMKTFAGTDNPIGRLKAGLTAEAGVKDDLIYVSFESTEPQEAASVVNAVVGSFKAYHTNRQRSNNAEVLKILTREKRERDVELQEKSRKMLAFRQAHPGLMLDSSGKSEVLLGQLQKLSDALTVVRMEYLDAKAAYDAVQAMAKDPMRMAQWQQQQQQTTADNTPLRAEAQRLELELSIFRQTLLADHPRVKAAESQLEAIRQRISAQSNESFSAQRTNAEQRMAFVQMREAELVKSSDALRNQVMSQNTEGAEFMLMEAEAKRIEKLCDLLDTRMKEVKITENVQPLTVTVLEPARASMIPVKPKRGTIMFQAIIAGLMLGCGIAYLRAMLDKRIGVLDEVPAKLRMSVLGVLPQMSARETIGVRGQKVELDPMSDEAESYRSIRTAISFGASDVKAKTILVTSSVPGEGKTTSASNLAIAMAQAGKQVLLIDCDFRQPMQHRVFGIEDGLGIISVIAGQAPISKAVKATSTPGLFLLPCGPIPPNPAEILSGRTFAQIIAKAKQRFDCIIIDSPPVLPVTDAQILAASCDITVIVVRMHKTKWRDAIRASESLTSVGSRLLGVVVNAVPRHMGKNGYYAYGSYSYGNRKAAKLAMRASKDKAEVRAKVRPATD</sequence>
<protein>
    <recommendedName>
        <fullName evidence="3">non-specific protein-tyrosine kinase</fullName>
        <ecNumber evidence="3">2.7.10.2</ecNumber>
    </recommendedName>
</protein>
<dbReference type="AlphaFoldDB" id="A0A7M2X0J6"/>
<evidence type="ECO:0000259" key="12">
    <source>
        <dbReference type="Pfam" id="PF13807"/>
    </source>
</evidence>
<dbReference type="GO" id="GO:0005886">
    <property type="term" value="C:plasma membrane"/>
    <property type="evidence" value="ECO:0007669"/>
    <property type="project" value="TreeGrafter"/>
</dbReference>
<evidence type="ECO:0000256" key="5">
    <source>
        <dbReference type="ARBA" id="ARBA00022741"/>
    </source>
</evidence>
<evidence type="ECO:0000256" key="10">
    <source>
        <dbReference type="SAM" id="Phobius"/>
    </source>
</evidence>
<feature type="transmembrane region" description="Helical" evidence="10">
    <location>
        <begin position="40"/>
        <end position="58"/>
    </location>
</feature>
<dbReference type="Pfam" id="PF13614">
    <property type="entry name" value="AAA_31"/>
    <property type="match status" value="1"/>
</dbReference>
<keyword evidence="7" id="KW-0067">ATP-binding</keyword>
<keyword evidence="14" id="KW-1185">Reference proteome</keyword>
<keyword evidence="4 13" id="KW-0808">Transferase</keyword>
<dbReference type="EMBL" id="CP063458">
    <property type="protein sequence ID" value="QOV90621.1"/>
    <property type="molecule type" value="Genomic_DNA"/>
</dbReference>
<dbReference type="InterPro" id="IPR027417">
    <property type="entry name" value="P-loop_NTPase"/>
</dbReference>
<dbReference type="NCBIfam" id="TIGR01007">
    <property type="entry name" value="eps_fam"/>
    <property type="match status" value="1"/>
</dbReference>
<dbReference type="PANTHER" id="PTHR32309">
    <property type="entry name" value="TYROSINE-PROTEIN KINASE"/>
    <property type="match status" value="1"/>
</dbReference>
<dbReference type="GO" id="GO:0004715">
    <property type="term" value="F:non-membrane spanning protein tyrosine kinase activity"/>
    <property type="evidence" value="ECO:0007669"/>
    <property type="project" value="UniProtKB-EC"/>
</dbReference>
<dbReference type="RefSeq" id="WP_206293716.1">
    <property type="nucleotide sequence ID" value="NZ_CP063458.1"/>
</dbReference>
<keyword evidence="10" id="KW-0812">Transmembrane</keyword>
<dbReference type="CDD" id="cd05387">
    <property type="entry name" value="BY-kinase"/>
    <property type="match status" value="1"/>
</dbReference>
<evidence type="ECO:0000256" key="6">
    <source>
        <dbReference type="ARBA" id="ARBA00022777"/>
    </source>
</evidence>
<keyword evidence="5" id="KW-0547">Nucleotide-binding</keyword>
<feature type="domain" description="Tyrosine-protein kinase G-rich" evidence="12">
    <location>
        <begin position="391"/>
        <end position="448"/>
    </location>
</feature>
<evidence type="ECO:0000256" key="7">
    <source>
        <dbReference type="ARBA" id="ARBA00022840"/>
    </source>
</evidence>
<dbReference type="InterPro" id="IPR025669">
    <property type="entry name" value="AAA_dom"/>
</dbReference>
<dbReference type="FunFam" id="3.40.50.300:FF:000527">
    <property type="entry name" value="Tyrosine-protein kinase etk"/>
    <property type="match status" value="1"/>
</dbReference>
<proteinExistence type="inferred from homology"/>
<dbReference type="InterPro" id="IPR050445">
    <property type="entry name" value="Bact_polysacc_biosynth/exp"/>
</dbReference>
<comment type="catalytic activity">
    <reaction evidence="9">
        <text>L-tyrosyl-[protein] + ATP = O-phospho-L-tyrosyl-[protein] + ADP + H(+)</text>
        <dbReference type="Rhea" id="RHEA:10596"/>
        <dbReference type="Rhea" id="RHEA-COMP:10136"/>
        <dbReference type="Rhea" id="RHEA-COMP:20101"/>
        <dbReference type="ChEBI" id="CHEBI:15378"/>
        <dbReference type="ChEBI" id="CHEBI:30616"/>
        <dbReference type="ChEBI" id="CHEBI:46858"/>
        <dbReference type="ChEBI" id="CHEBI:61978"/>
        <dbReference type="ChEBI" id="CHEBI:456216"/>
        <dbReference type="EC" id="2.7.10.2"/>
    </reaction>
</comment>
<dbReference type="PANTHER" id="PTHR32309:SF13">
    <property type="entry name" value="FERRIC ENTEROBACTIN TRANSPORT PROTEIN FEPE"/>
    <property type="match status" value="1"/>
</dbReference>
<name>A0A7M2X0J6_9BACT</name>
<evidence type="ECO:0000313" key="14">
    <source>
        <dbReference type="Proteomes" id="UP000593765"/>
    </source>
</evidence>
<gene>
    <name evidence="13" type="ORF">IPV69_04460</name>
</gene>
<dbReference type="Proteomes" id="UP000593765">
    <property type="component" value="Chromosome"/>
</dbReference>
<dbReference type="GO" id="GO:0042802">
    <property type="term" value="F:identical protein binding"/>
    <property type="evidence" value="ECO:0007669"/>
    <property type="project" value="UniProtKB-ARBA"/>
</dbReference>
<accession>A0A7M2X0J6</accession>
<evidence type="ECO:0000256" key="1">
    <source>
        <dbReference type="ARBA" id="ARBA00007316"/>
    </source>
</evidence>
<evidence type="ECO:0000256" key="9">
    <source>
        <dbReference type="ARBA" id="ARBA00051245"/>
    </source>
</evidence>
<dbReference type="EC" id="2.7.10.2" evidence="3"/>